<reference evidence="1" key="1">
    <citation type="submission" date="2014-12" db="EMBL/GenBank/DDBJ databases">
        <title>Insight into the proteome of Arion vulgaris.</title>
        <authorList>
            <person name="Aradska J."/>
            <person name="Bulat T."/>
            <person name="Smidak R."/>
            <person name="Sarate P."/>
            <person name="Gangsoo J."/>
            <person name="Sialana F."/>
            <person name="Bilban M."/>
            <person name="Lubec G."/>
        </authorList>
    </citation>
    <scope>NUCLEOTIDE SEQUENCE</scope>
    <source>
        <tissue evidence="1">Skin</tissue>
    </source>
</reference>
<name>A0A0B7AYK4_9EUPU</name>
<proteinExistence type="predicted"/>
<organism evidence="1">
    <name type="scientific">Arion vulgaris</name>
    <dbReference type="NCBI Taxonomy" id="1028688"/>
    <lineage>
        <taxon>Eukaryota</taxon>
        <taxon>Metazoa</taxon>
        <taxon>Spiralia</taxon>
        <taxon>Lophotrochozoa</taxon>
        <taxon>Mollusca</taxon>
        <taxon>Gastropoda</taxon>
        <taxon>Heterobranchia</taxon>
        <taxon>Euthyneura</taxon>
        <taxon>Panpulmonata</taxon>
        <taxon>Eupulmonata</taxon>
        <taxon>Stylommatophora</taxon>
        <taxon>Helicina</taxon>
        <taxon>Arionoidea</taxon>
        <taxon>Arionidae</taxon>
        <taxon>Arion</taxon>
    </lineage>
</organism>
<dbReference type="EMBL" id="HACG01038065">
    <property type="protein sequence ID" value="CEK84930.1"/>
    <property type="molecule type" value="Transcribed_RNA"/>
</dbReference>
<protein>
    <submittedName>
        <fullName evidence="1">Uncharacterized protein</fullName>
    </submittedName>
</protein>
<accession>A0A0B7AYK4</accession>
<sequence>MTFKPHLDSWAHVGHIVQQLDLRMYFLVVPESVAFYQQQVQSVLSSCKQDNLGLISDYKSELRQS</sequence>
<evidence type="ECO:0000313" key="1">
    <source>
        <dbReference type="EMBL" id="CEK84930.1"/>
    </source>
</evidence>
<gene>
    <name evidence="1" type="primary">ORF145318</name>
</gene>
<dbReference type="AlphaFoldDB" id="A0A0B7AYK4"/>